<keyword evidence="1" id="KW-0028">Amino-acid biosynthesis</keyword>
<evidence type="ECO:0000313" key="10">
    <source>
        <dbReference type="Proteomes" id="UP000004508"/>
    </source>
</evidence>
<dbReference type="InterPro" id="IPR050249">
    <property type="entry name" value="Pseudomonas-type_ThrB"/>
</dbReference>
<keyword evidence="3" id="KW-0791">Threonine biosynthesis</keyword>
<dbReference type="SUPFAM" id="SSF56112">
    <property type="entry name" value="Protein kinase-like (PK-like)"/>
    <property type="match status" value="1"/>
</dbReference>
<evidence type="ECO:0000259" key="8">
    <source>
        <dbReference type="Pfam" id="PF01636"/>
    </source>
</evidence>
<dbReference type="Pfam" id="PF01636">
    <property type="entry name" value="APH"/>
    <property type="match status" value="1"/>
</dbReference>
<dbReference type="InterPro" id="IPR005280">
    <property type="entry name" value="Homoserine_kinase_II"/>
</dbReference>
<dbReference type="EC" id="2.7.1.39" evidence="9"/>
<dbReference type="OrthoDB" id="9800774at2"/>
<comment type="similarity">
    <text evidence="7">Belongs to the pseudomonas-type ThrB family.</text>
</comment>
<protein>
    <submittedName>
        <fullName evidence="9">Homoserine kinase</fullName>
        <ecNumber evidence="9">2.7.1.39</ecNumber>
    </submittedName>
</protein>
<dbReference type="PANTHER" id="PTHR21064:SF6">
    <property type="entry name" value="AMINOGLYCOSIDE PHOSPHOTRANSFERASE DOMAIN-CONTAINING PROTEIN"/>
    <property type="match status" value="1"/>
</dbReference>
<dbReference type="GO" id="GO:0004413">
    <property type="term" value="F:homoserine kinase activity"/>
    <property type="evidence" value="ECO:0007669"/>
    <property type="project" value="UniProtKB-EC"/>
</dbReference>
<dbReference type="eggNOG" id="COG2334">
    <property type="taxonomic scope" value="Bacteria"/>
</dbReference>
<evidence type="ECO:0000256" key="6">
    <source>
        <dbReference type="ARBA" id="ARBA00022840"/>
    </source>
</evidence>
<gene>
    <name evidence="9" type="ORF">Krac_4722</name>
</gene>
<evidence type="ECO:0000256" key="2">
    <source>
        <dbReference type="ARBA" id="ARBA00022679"/>
    </source>
</evidence>
<comment type="caution">
    <text evidence="9">The sequence shown here is derived from an EMBL/GenBank/DDBJ whole genome shotgun (WGS) entry which is preliminary data.</text>
</comment>
<keyword evidence="10" id="KW-1185">Reference proteome</keyword>
<keyword evidence="2 9" id="KW-0808">Transferase</keyword>
<evidence type="ECO:0000256" key="1">
    <source>
        <dbReference type="ARBA" id="ARBA00022605"/>
    </source>
</evidence>
<dbReference type="GO" id="GO:0005524">
    <property type="term" value="F:ATP binding"/>
    <property type="evidence" value="ECO:0007669"/>
    <property type="project" value="UniProtKB-KW"/>
</dbReference>
<dbReference type="InParanoid" id="D6TTH6"/>
<dbReference type="AlphaFoldDB" id="D6TTH6"/>
<proteinExistence type="inferred from homology"/>
<dbReference type="Proteomes" id="UP000004508">
    <property type="component" value="Unassembled WGS sequence"/>
</dbReference>
<sequence length="325" mass="38512">MAAKTHFSEHTLKDILSRYTLGELLAFEPVTTGTVQTNYFLQTTQGRFVFRYYQNRSLESVLFESELIRYLTRCNYPCPAVLQDRNGEHAGIYNEKPYAIFEFATGQHLDHPNEAQKRQLVQKVAELNSITRGYKPLHTPYRLNYNVESCWELAQEATQRINTAQAREKLAWLEHTLAGLHLPPSLPRGVCHCDFHFSNLLFTDGKFSALIDFDDANYTFLLYDLAALINPFQASFDWNTWPRFQEEENVFDFSETRTILQEYTRHRALSMDEKWHLFDVYKLSILFDCIWYFERWEGEDFYEQRKIAYLDRLGRDQFYAQIFAD</sequence>
<accession>D6TTH6</accession>
<feature type="domain" description="Aminoglycoside phosphotransferase" evidence="8">
    <location>
        <begin position="28"/>
        <end position="234"/>
    </location>
</feature>
<organism evidence="9 10">
    <name type="scientific">Ktedonobacter racemifer DSM 44963</name>
    <dbReference type="NCBI Taxonomy" id="485913"/>
    <lineage>
        <taxon>Bacteria</taxon>
        <taxon>Bacillati</taxon>
        <taxon>Chloroflexota</taxon>
        <taxon>Ktedonobacteria</taxon>
        <taxon>Ktedonobacterales</taxon>
        <taxon>Ktedonobacteraceae</taxon>
        <taxon>Ktedonobacter</taxon>
    </lineage>
</organism>
<evidence type="ECO:0000256" key="3">
    <source>
        <dbReference type="ARBA" id="ARBA00022697"/>
    </source>
</evidence>
<dbReference type="RefSeq" id="WP_007914650.1">
    <property type="nucleotide sequence ID" value="NZ_ADVG01000003.1"/>
</dbReference>
<dbReference type="InterPro" id="IPR011009">
    <property type="entry name" value="Kinase-like_dom_sf"/>
</dbReference>
<dbReference type="EMBL" id="ADVG01000003">
    <property type="protein sequence ID" value="EFH83727.1"/>
    <property type="molecule type" value="Genomic_DNA"/>
</dbReference>
<evidence type="ECO:0000256" key="5">
    <source>
        <dbReference type="ARBA" id="ARBA00022777"/>
    </source>
</evidence>
<dbReference type="Gene3D" id="3.90.1200.10">
    <property type="match status" value="1"/>
</dbReference>
<keyword evidence="6" id="KW-0067">ATP-binding</keyword>
<reference evidence="9 10" key="1">
    <citation type="journal article" date="2011" name="Stand. Genomic Sci.">
        <title>Non-contiguous finished genome sequence and contextual data of the filamentous soil bacterium Ktedonobacter racemifer type strain (SOSP1-21).</title>
        <authorList>
            <person name="Chang Y.J."/>
            <person name="Land M."/>
            <person name="Hauser L."/>
            <person name="Chertkov O."/>
            <person name="Del Rio T.G."/>
            <person name="Nolan M."/>
            <person name="Copeland A."/>
            <person name="Tice H."/>
            <person name="Cheng J.F."/>
            <person name="Lucas S."/>
            <person name="Han C."/>
            <person name="Goodwin L."/>
            <person name="Pitluck S."/>
            <person name="Ivanova N."/>
            <person name="Ovchinikova G."/>
            <person name="Pati A."/>
            <person name="Chen A."/>
            <person name="Palaniappan K."/>
            <person name="Mavromatis K."/>
            <person name="Liolios K."/>
            <person name="Brettin T."/>
            <person name="Fiebig A."/>
            <person name="Rohde M."/>
            <person name="Abt B."/>
            <person name="Goker M."/>
            <person name="Detter J.C."/>
            <person name="Woyke T."/>
            <person name="Bristow J."/>
            <person name="Eisen J.A."/>
            <person name="Markowitz V."/>
            <person name="Hugenholtz P."/>
            <person name="Kyrpides N.C."/>
            <person name="Klenk H.P."/>
            <person name="Lapidus A."/>
        </authorList>
    </citation>
    <scope>NUCLEOTIDE SEQUENCE [LARGE SCALE GENOMIC DNA]</scope>
    <source>
        <strain evidence="10">DSM 44963</strain>
    </source>
</reference>
<evidence type="ECO:0000256" key="7">
    <source>
        <dbReference type="ARBA" id="ARBA00038240"/>
    </source>
</evidence>
<dbReference type="STRING" id="485913.Krac_4722"/>
<dbReference type="InterPro" id="IPR002575">
    <property type="entry name" value="Aminoglycoside_PTrfase"/>
</dbReference>
<dbReference type="PANTHER" id="PTHR21064">
    <property type="entry name" value="AMINOGLYCOSIDE PHOSPHOTRANSFERASE DOMAIN-CONTAINING PROTEIN-RELATED"/>
    <property type="match status" value="1"/>
</dbReference>
<name>D6TTH6_KTERA</name>
<evidence type="ECO:0000256" key="4">
    <source>
        <dbReference type="ARBA" id="ARBA00022741"/>
    </source>
</evidence>
<dbReference type="GO" id="GO:0009088">
    <property type="term" value="P:threonine biosynthetic process"/>
    <property type="evidence" value="ECO:0007669"/>
    <property type="project" value="UniProtKB-KW"/>
</dbReference>
<keyword evidence="4" id="KW-0547">Nucleotide-binding</keyword>
<dbReference type="Gene3D" id="3.30.200.20">
    <property type="entry name" value="Phosphorylase Kinase, domain 1"/>
    <property type="match status" value="1"/>
</dbReference>
<dbReference type="CDD" id="cd05153">
    <property type="entry name" value="HomoserineK_II"/>
    <property type="match status" value="1"/>
</dbReference>
<evidence type="ECO:0000313" key="9">
    <source>
        <dbReference type="EMBL" id="EFH83727.1"/>
    </source>
</evidence>
<keyword evidence="5 9" id="KW-0418">Kinase</keyword>